<organism evidence="5">
    <name type="scientific">Grosmannia clavigera (strain kw1407 / UAMH 11150)</name>
    <name type="common">Blue stain fungus</name>
    <name type="synonym">Graphiocladiella clavigera</name>
    <dbReference type="NCBI Taxonomy" id="655863"/>
    <lineage>
        <taxon>Eukaryota</taxon>
        <taxon>Fungi</taxon>
        <taxon>Dikarya</taxon>
        <taxon>Ascomycota</taxon>
        <taxon>Pezizomycotina</taxon>
        <taxon>Sordariomycetes</taxon>
        <taxon>Sordariomycetidae</taxon>
        <taxon>Ophiostomatales</taxon>
        <taxon>Ophiostomataceae</taxon>
        <taxon>Leptographium</taxon>
    </lineage>
</organism>
<reference evidence="4 5" key="1">
    <citation type="journal article" date="2011" name="Proc. Natl. Acad. Sci. U.S.A.">
        <title>Genome and transcriptome analyses of the mountain pine beetle-fungal symbiont Grosmannia clavigera, a lodgepole pine pathogen.</title>
        <authorList>
            <person name="DiGuistini S."/>
            <person name="Wang Y."/>
            <person name="Liao N.Y."/>
            <person name="Taylor G."/>
            <person name="Tanguay P."/>
            <person name="Feau N."/>
            <person name="Henrissat B."/>
            <person name="Chan S.K."/>
            <person name="Hesse-Orce U."/>
            <person name="Alamouti S.M."/>
            <person name="Tsui C.K.M."/>
            <person name="Docking R.T."/>
            <person name="Levasseur A."/>
            <person name="Haridas S."/>
            <person name="Robertson G."/>
            <person name="Birol I."/>
            <person name="Holt R.A."/>
            <person name="Marra M.A."/>
            <person name="Hamelin R.C."/>
            <person name="Hirst M."/>
            <person name="Jones S.J.M."/>
            <person name="Bohlmann J."/>
            <person name="Breuil C."/>
        </authorList>
    </citation>
    <scope>NUCLEOTIDE SEQUENCE [LARGE SCALE GENOMIC DNA]</scope>
    <source>
        <strain evidence="5">kw1407 / UAMH 11150</strain>
    </source>
</reference>
<feature type="compositionally biased region" description="Polar residues" evidence="2">
    <location>
        <begin position="1"/>
        <end position="15"/>
    </location>
</feature>
<name>F0XGX2_GROCL</name>
<dbReference type="HOGENOM" id="CLU_004568_0_1_1"/>
<dbReference type="GO" id="GO:0005096">
    <property type="term" value="F:GTPase activator activity"/>
    <property type="evidence" value="ECO:0007669"/>
    <property type="project" value="UniProtKB-KW"/>
</dbReference>
<feature type="compositionally biased region" description="Polar residues" evidence="2">
    <location>
        <begin position="866"/>
        <end position="876"/>
    </location>
</feature>
<feature type="region of interest" description="Disordered" evidence="2">
    <location>
        <begin position="1"/>
        <end position="111"/>
    </location>
</feature>
<feature type="compositionally biased region" description="Low complexity" evidence="2">
    <location>
        <begin position="716"/>
        <end position="726"/>
    </location>
</feature>
<feature type="compositionally biased region" description="Basic and acidic residues" evidence="2">
    <location>
        <begin position="775"/>
        <end position="784"/>
    </location>
</feature>
<feature type="compositionally biased region" description="Polar residues" evidence="2">
    <location>
        <begin position="476"/>
        <end position="493"/>
    </location>
</feature>
<feature type="domain" description="Rho-GAP" evidence="3">
    <location>
        <begin position="154"/>
        <end position="362"/>
    </location>
</feature>
<dbReference type="Gene3D" id="1.10.555.10">
    <property type="entry name" value="Rho GTPase activation protein"/>
    <property type="match status" value="1"/>
</dbReference>
<dbReference type="SUPFAM" id="SSF48350">
    <property type="entry name" value="GTPase activation domain, GAP"/>
    <property type="match status" value="1"/>
</dbReference>
<accession>F0XGX2</accession>
<dbReference type="eggNOG" id="KOG2710">
    <property type="taxonomic scope" value="Eukaryota"/>
</dbReference>
<sequence length="953" mass="101694">MTTTAPAPSPSLASTQPHQPHLQPQPQLQPPPPSHQQQQPQLPQQPQQQLLLRQQHHHLHLPPPPPFAVRPQPAPVASTGPLQPLTPNVLHPPKAFVPPAAVPNPTSPPNKRDLKSWWKGFILQSKSHDVPMQRTRGIFGVPLRESITYANVAISLIDDNGRSYIYGYVPIVVAKCGVFLKEKATGIEGIFRLSGSEKRIKELKQAFDSPERYGKGMSWNGYTVHDAANVLRRYLNDLPEPVVPLDFYEPFRDPLRHAVKLTGADSDGPHFVPNFDMASAIRQYQRLITELPPLNRQLLLYILDLLAVFAAKSDVNRMNSQNLSAIFQPGLLSHPSHDMAPEEYRLNQIVLIFLIENQDHFLIGMQGTAADEQTVKDVQRGTPPVTPSIAVESPGAIGVSRTASNASAGAESVARDGKIRRNRSTSSRNSRHSNGNSNSHGHGHNHNHNHDHGHSHVAHTRPPSPSSSSPGLIVTPTASSSTSGGLARSNTLPARSPGLSPGRFNKRTDATGSPVSPLTPITHHSPLHTPTIEPVEEVVTPAEESSFQSPFSPAAVKSTPPPSTSELVLDPPPDTTGVPAVGTGTAVKETGASTPSKDRILSLFQRSQVADGEPRPPPNKLRKKRMPTSANPSAQSSTASLPPVASAFASSTHELGINPSEAHATASPSPAAAVTATAAVAATKGRIPPNELTSHQKSGSSSAPHAIDLTPHASQVPSTVTTTSTPMPIPAPDAAACEAQLRPQRRSLSPSLHSSFNDGSEADQADESTAASTSDHADHSERANKRNWRMSRRRDDAPLMGLLPPGSNLSEVSTNSRPALSVGSNANAELSTSSVCSAGPASISVAALSQTGASGSPEPTFANAEATMSQDSTTTAGSSRDGRDGRDGRDNKEGKLSGWLKNKYREAKETAEHRRTKSPTSEDRLPTTSLVSGLARGKSLDLKRPVEEDKKSN</sequence>
<feature type="compositionally biased region" description="Basic and acidic residues" evidence="2">
    <location>
        <begin position="903"/>
        <end position="913"/>
    </location>
</feature>
<dbReference type="GO" id="GO:0005938">
    <property type="term" value="C:cell cortex"/>
    <property type="evidence" value="ECO:0007669"/>
    <property type="project" value="TreeGrafter"/>
</dbReference>
<evidence type="ECO:0000256" key="2">
    <source>
        <dbReference type="SAM" id="MobiDB-lite"/>
    </source>
</evidence>
<dbReference type="InterPro" id="IPR051025">
    <property type="entry name" value="RhoGAP"/>
</dbReference>
<keyword evidence="1" id="KW-0343">GTPase activation</keyword>
<feature type="compositionally biased region" description="Low complexity" evidence="2">
    <location>
        <begin position="16"/>
        <end position="26"/>
    </location>
</feature>
<dbReference type="SMART" id="SM00324">
    <property type="entry name" value="RhoGAP"/>
    <property type="match status" value="1"/>
</dbReference>
<feature type="compositionally biased region" description="Polar residues" evidence="2">
    <location>
        <begin position="628"/>
        <end position="640"/>
    </location>
</feature>
<evidence type="ECO:0000313" key="4">
    <source>
        <dbReference type="EMBL" id="EFX03214.1"/>
    </source>
</evidence>
<feature type="compositionally biased region" description="Low complexity" evidence="2">
    <location>
        <begin position="575"/>
        <end position="587"/>
    </location>
</feature>
<feature type="compositionally biased region" description="Low complexity" evidence="2">
    <location>
        <begin position="424"/>
        <end position="440"/>
    </location>
</feature>
<evidence type="ECO:0000256" key="1">
    <source>
        <dbReference type="ARBA" id="ARBA00022468"/>
    </source>
</evidence>
<dbReference type="GO" id="GO:0007165">
    <property type="term" value="P:signal transduction"/>
    <property type="evidence" value="ECO:0007669"/>
    <property type="project" value="InterPro"/>
</dbReference>
<feature type="compositionally biased region" description="Polar residues" evidence="2">
    <location>
        <begin position="746"/>
        <end position="758"/>
    </location>
</feature>
<dbReference type="InterPro" id="IPR000198">
    <property type="entry name" value="RhoGAP_dom"/>
</dbReference>
<feature type="compositionally biased region" description="Low complexity" evidence="2">
    <location>
        <begin position="664"/>
        <end position="683"/>
    </location>
</feature>
<feature type="region of interest" description="Disordered" evidence="2">
    <location>
        <begin position="849"/>
        <end position="953"/>
    </location>
</feature>
<feature type="compositionally biased region" description="Low complexity" evidence="2">
    <location>
        <begin position="35"/>
        <end position="53"/>
    </location>
</feature>
<dbReference type="GeneID" id="25976211"/>
<dbReference type="RefSeq" id="XP_014172696.1">
    <property type="nucleotide sequence ID" value="XM_014317221.1"/>
</dbReference>
<dbReference type="CDD" id="cd04396">
    <property type="entry name" value="RhoGAP_fSAC7_BAG7"/>
    <property type="match status" value="1"/>
</dbReference>
<feature type="region of interest" description="Disordered" evidence="2">
    <location>
        <begin position="376"/>
        <end position="837"/>
    </location>
</feature>
<evidence type="ECO:0000313" key="5">
    <source>
        <dbReference type="Proteomes" id="UP000007796"/>
    </source>
</evidence>
<feature type="compositionally biased region" description="Low complexity" evidence="2">
    <location>
        <begin position="529"/>
        <end position="544"/>
    </location>
</feature>
<dbReference type="OrthoDB" id="3196451at2759"/>
<dbReference type="InParanoid" id="F0XGX2"/>
<dbReference type="PROSITE" id="PS50238">
    <property type="entry name" value="RHOGAP"/>
    <property type="match status" value="1"/>
</dbReference>
<gene>
    <name evidence="4" type="ORF">CMQ_3143</name>
</gene>
<dbReference type="PANTHER" id="PTHR15228">
    <property type="entry name" value="SPERMATHECAL PHYSIOLOGY VARIANT"/>
    <property type="match status" value="1"/>
</dbReference>
<feature type="compositionally biased region" description="Polar residues" evidence="2">
    <location>
        <begin position="691"/>
        <end position="703"/>
    </location>
</feature>
<feature type="compositionally biased region" description="Pro residues" evidence="2">
    <location>
        <begin position="61"/>
        <end position="74"/>
    </location>
</feature>
<dbReference type="Pfam" id="PF00620">
    <property type="entry name" value="RhoGAP"/>
    <property type="match status" value="1"/>
</dbReference>
<dbReference type="AlphaFoldDB" id="F0XGX2"/>
<keyword evidence="5" id="KW-1185">Reference proteome</keyword>
<evidence type="ECO:0000259" key="3">
    <source>
        <dbReference type="PROSITE" id="PS50238"/>
    </source>
</evidence>
<dbReference type="InterPro" id="IPR008936">
    <property type="entry name" value="Rho_GTPase_activation_prot"/>
</dbReference>
<dbReference type="PANTHER" id="PTHR15228:SF25">
    <property type="entry name" value="F-BAR DOMAIN-CONTAINING PROTEIN"/>
    <property type="match status" value="1"/>
</dbReference>
<protein>
    <submittedName>
        <fullName evidence="4">Rho GTPase activator</fullName>
    </submittedName>
</protein>
<dbReference type="GO" id="GO:0060237">
    <property type="term" value="P:regulation of fungal-type cell wall organization"/>
    <property type="evidence" value="ECO:0007669"/>
    <property type="project" value="TreeGrafter"/>
</dbReference>
<dbReference type="STRING" id="655863.F0XGX2"/>
<proteinExistence type="predicted"/>
<dbReference type="Proteomes" id="UP000007796">
    <property type="component" value="Unassembled WGS sequence"/>
</dbReference>
<dbReference type="EMBL" id="GL629769">
    <property type="protein sequence ID" value="EFX03214.1"/>
    <property type="molecule type" value="Genomic_DNA"/>
</dbReference>
<feature type="compositionally biased region" description="Basic and acidic residues" evidence="2">
    <location>
        <begin position="938"/>
        <end position="953"/>
    </location>
</feature>
<feature type="compositionally biased region" description="Basic and acidic residues" evidence="2">
    <location>
        <begin position="880"/>
        <end position="895"/>
    </location>
</feature>
<feature type="compositionally biased region" description="Polar residues" evidence="2">
    <location>
        <begin position="807"/>
        <end position="836"/>
    </location>
</feature>